<sequence>MSLKVWQFAGYHNSGKTTFITNLVKRLKEVGLKAAVIKHHGHHGTHLADPNTDTGKHWFAGADAVTYVDGATLSHLSKTPFQLAELIQFYENHGNVDVLLVEGFKHAAFNKVLFHRSADDDNLITTLKGIQMIITMDDPKRIGNKAGVQVYSNGAIDQAIEDLMTRIGV</sequence>
<dbReference type="InterPro" id="IPR027417">
    <property type="entry name" value="P-loop_NTPase"/>
</dbReference>
<comment type="caution">
    <text evidence="2">The sequence shown here is derived from an EMBL/GenBank/DDBJ whole genome shotgun (WGS) entry which is preliminary data.</text>
</comment>
<dbReference type="SUPFAM" id="SSF52540">
    <property type="entry name" value="P-loop containing nucleoside triphosphate hydrolases"/>
    <property type="match status" value="1"/>
</dbReference>
<dbReference type="EMBL" id="SLXK01000008">
    <property type="protein sequence ID" value="TCP29764.1"/>
    <property type="molecule type" value="Genomic_DNA"/>
</dbReference>
<dbReference type="Gene3D" id="3.40.50.300">
    <property type="entry name" value="P-loop containing nucleotide triphosphate hydrolases"/>
    <property type="match status" value="1"/>
</dbReference>
<keyword evidence="3" id="KW-1185">Reference proteome</keyword>
<evidence type="ECO:0000259" key="1">
    <source>
        <dbReference type="Pfam" id="PF03205"/>
    </source>
</evidence>
<accession>A0A4R2P6I2</accession>
<dbReference type="GO" id="GO:0006777">
    <property type="term" value="P:Mo-molybdopterin cofactor biosynthetic process"/>
    <property type="evidence" value="ECO:0007669"/>
    <property type="project" value="InterPro"/>
</dbReference>
<evidence type="ECO:0000313" key="2">
    <source>
        <dbReference type="EMBL" id="TCP29764.1"/>
    </source>
</evidence>
<proteinExistence type="predicted"/>
<dbReference type="PANTHER" id="PTHR40072:SF1">
    <property type="entry name" value="MOLYBDOPTERIN-GUANINE DINUCLEOTIDE BIOSYNTHESIS ADAPTER PROTEIN"/>
    <property type="match status" value="1"/>
</dbReference>
<dbReference type="AlphaFoldDB" id="A0A4R2P6I2"/>
<gene>
    <name evidence="2" type="ORF">EV207_10856</name>
</gene>
<dbReference type="Proteomes" id="UP000295416">
    <property type="component" value="Unassembled WGS sequence"/>
</dbReference>
<dbReference type="RefSeq" id="WP_165886866.1">
    <property type="nucleotide sequence ID" value="NZ_SLXK01000008.1"/>
</dbReference>
<dbReference type="InterPro" id="IPR004435">
    <property type="entry name" value="MobB_dom"/>
</dbReference>
<organism evidence="2 3">
    <name type="scientific">Scopulibacillus darangshiensis</name>
    <dbReference type="NCBI Taxonomy" id="442528"/>
    <lineage>
        <taxon>Bacteria</taxon>
        <taxon>Bacillati</taxon>
        <taxon>Bacillota</taxon>
        <taxon>Bacilli</taxon>
        <taxon>Bacillales</taxon>
        <taxon>Sporolactobacillaceae</taxon>
        <taxon>Scopulibacillus</taxon>
    </lineage>
</organism>
<reference evidence="2 3" key="1">
    <citation type="submission" date="2019-03" db="EMBL/GenBank/DDBJ databases">
        <title>Genomic Encyclopedia of Type Strains, Phase IV (KMG-IV): sequencing the most valuable type-strain genomes for metagenomic binning, comparative biology and taxonomic classification.</title>
        <authorList>
            <person name="Goeker M."/>
        </authorList>
    </citation>
    <scope>NUCLEOTIDE SEQUENCE [LARGE SCALE GENOMIC DNA]</scope>
    <source>
        <strain evidence="2 3">DSM 19377</strain>
    </source>
</reference>
<evidence type="ECO:0000313" key="3">
    <source>
        <dbReference type="Proteomes" id="UP000295416"/>
    </source>
</evidence>
<dbReference type="NCBIfam" id="TIGR00176">
    <property type="entry name" value="mobB"/>
    <property type="match status" value="1"/>
</dbReference>
<feature type="domain" description="Molybdopterin-guanine dinucleotide biosynthesis protein B (MobB)" evidence="1">
    <location>
        <begin position="6"/>
        <end position="127"/>
    </location>
</feature>
<protein>
    <submittedName>
        <fullName evidence="2">Molybdopterin-guanine dinucleotide biosynthesis protein B</fullName>
    </submittedName>
</protein>
<dbReference type="InterPro" id="IPR052539">
    <property type="entry name" value="MGD_biosynthesis_adapter"/>
</dbReference>
<name>A0A4R2P6I2_9BACL</name>
<dbReference type="GO" id="GO:0005525">
    <property type="term" value="F:GTP binding"/>
    <property type="evidence" value="ECO:0007669"/>
    <property type="project" value="InterPro"/>
</dbReference>
<dbReference type="Pfam" id="PF03205">
    <property type="entry name" value="MobB"/>
    <property type="match status" value="1"/>
</dbReference>
<dbReference type="PANTHER" id="PTHR40072">
    <property type="entry name" value="MOLYBDOPTERIN-GUANINE DINUCLEOTIDE BIOSYNTHESIS ADAPTER PROTEIN-RELATED"/>
    <property type="match status" value="1"/>
</dbReference>